<dbReference type="Gene3D" id="3.90.550.10">
    <property type="entry name" value="Spore Coat Polysaccharide Biosynthesis Protein SpsA, Chain A"/>
    <property type="match status" value="1"/>
</dbReference>
<dbReference type="OrthoDB" id="433681at2"/>
<sequence length="269" mass="31387">MMQNRKHPEFNNNRNRYDPPEMTILTASLNGAKTLEDTIRSIRRQTLSSIQHIVIDGGSVDGTLDILEKYGEDYDLSWISEPDKGIADALNKGLRLAKGKYILVLQTDDQLLREDSLEKVWGTIKKCPSDFHIFPVIFDDPRKGRKLLAPVPFLWWNHFKFIFCHQGCFASRQVFEDIGGFRTEFPITFDYDFFYRALNNRCTVKFADFPATVMGATGISSNPAFLFKRLKEEFRVQKSNERAVFWMAAQRIFRMLYMPYKRFNHRLGS</sequence>
<dbReference type="CDD" id="cd06433">
    <property type="entry name" value="GT_2_WfgS_like"/>
    <property type="match status" value="1"/>
</dbReference>
<dbReference type="AlphaFoldDB" id="A0A1H7X6R6"/>
<dbReference type="EMBL" id="FOBS01000009">
    <property type="protein sequence ID" value="SEM29516.1"/>
    <property type="molecule type" value="Genomic_DNA"/>
</dbReference>
<keyword evidence="3" id="KW-1185">Reference proteome</keyword>
<dbReference type="SUPFAM" id="SSF53448">
    <property type="entry name" value="Nucleotide-diphospho-sugar transferases"/>
    <property type="match status" value="1"/>
</dbReference>
<evidence type="ECO:0000313" key="3">
    <source>
        <dbReference type="Proteomes" id="UP000198744"/>
    </source>
</evidence>
<evidence type="ECO:0000259" key="1">
    <source>
        <dbReference type="Pfam" id="PF00535"/>
    </source>
</evidence>
<dbReference type="STRING" id="43775.SAMN04489760_109103"/>
<reference evidence="2 3" key="1">
    <citation type="submission" date="2016-10" db="EMBL/GenBank/DDBJ databases">
        <authorList>
            <person name="de Groot N.N."/>
        </authorList>
    </citation>
    <scope>NUCLEOTIDE SEQUENCE [LARGE SCALE GENOMIC DNA]</scope>
    <source>
        <strain evidence="2 3">DSM 8423</strain>
    </source>
</reference>
<dbReference type="InterPro" id="IPR001173">
    <property type="entry name" value="Glyco_trans_2-like"/>
</dbReference>
<evidence type="ECO:0000313" key="2">
    <source>
        <dbReference type="EMBL" id="SEM29516.1"/>
    </source>
</evidence>
<dbReference type="PANTHER" id="PTHR22916">
    <property type="entry name" value="GLYCOSYLTRANSFERASE"/>
    <property type="match status" value="1"/>
</dbReference>
<gene>
    <name evidence="2" type="ORF">SAMN04489760_109103</name>
</gene>
<proteinExistence type="predicted"/>
<protein>
    <submittedName>
        <fullName evidence="2">Glycosyltransferase involved in cell wall bisynthesis</fullName>
    </submittedName>
</protein>
<dbReference type="Pfam" id="PF00535">
    <property type="entry name" value="Glycos_transf_2"/>
    <property type="match status" value="1"/>
</dbReference>
<organism evidence="2 3">
    <name type="scientific">Syntrophus gentianae</name>
    <dbReference type="NCBI Taxonomy" id="43775"/>
    <lineage>
        <taxon>Bacteria</taxon>
        <taxon>Pseudomonadati</taxon>
        <taxon>Thermodesulfobacteriota</taxon>
        <taxon>Syntrophia</taxon>
        <taxon>Syntrophales</taxon>
        <taxon>Syntrophaceae</taxon>
        <taxon>Syntrophus</taxon>
    </lineage>
</organism>
<dbReference type="Proteomes" id="UP000198744">
    <property type="component" value="Unassembled WGS sequence"/>
</dbReference>
<feature type="domain" description="Glycosyltransferase 2-like" evidence="1">
    <location>
        <begin position="24"/>
        <end position="147"/>
    </location>
</feature>
<dbReference type="InterPro" id="IPR029044">
    <property type="entry name" value="Nucleotide-diphossugar_trans"/>
</dbReference>
<dbReference type="PANTHER" id="PTHR22916:SF3">
    <property type="entry name" value="UDP-GLCNAC:BETAGAL BETA-1,3-N-ACETYLGLUCOSAMINYLTRANSFERASE-LIKE PROTEIN 1"/>
    <property type="match status" value="1"/>
</dbReference>
<dbReference type="GO" id="GO:0016758">
    <property type="term" value="F:hexosyltransferase activity"/>
    <property type="evidence" value="ECO:0007669"/>
    <property type="project" value="UniProtKB-ARBA"/>
</dbReference>
<accession>A0A1H7X6R6</accession>
<keyword evidence="2" id="KW-0808">Transferase</keyword>
<name>A0A1H7X6R6_9BACT</name>